<keyword evidence="2 4" id="KW-0963">Cytoplasm</keyword>
<evidence type="ECO:0000313" key="5">
    <source>
        <dbReference type="EMBL" id="MTW19311.1"/>
    </source>
</evidence>
<dbReference type="AlphaFoldDB" id="A0A9X4XRZ3"/>
<dbReference type="GO" id="GO:0051224">
    <property type="term" value="P:negative regulation of protein transport"/>
    <property type="evidence" value="ECO:0007669"/>
    <property type="project" value="UniProtKB-UniRule"/>
</dbReference>
<dbReference type="GO" id="GO:0005737">
    <property type="term" value="C:cytoplasm"/>
    <property type="evidence" value="ECO:0007669"/>
    <property type="project" value="UniProtKB-SubCell"/>
</dbReference>
<dbReference type="InterPro" id="IPR005623">
    <property type="entry name" value="Chaperone_NapD_NO3_reduct"/>
</dbReference>
<dbReference type="PANTHER" id="PTHR38603">
    <property type="entry name" value="CHAPERONE NAPD"/>
    <property type="match status" value="1"/>
</dbReference>
<proteinExistence type="inferred from homology"/>
<dbReference type="Gene3D" id="3.30.70.920">
    <property type="match status" value="1"/>
</dbReference>
<comment type="subunit">
    <text evidence="4">Interacts with the cytoplasmic NapA precursor.</text>
</comment>
<gene>
    <name evidence="4" type="primary">napD</name>
    <name evidence="5" type="ORF">GJ689_24270</name>
</gene>
<sequence>MSPGPSRRDLLTGGPSKFATEEHISSLVVHVRPEHRAGFGAALAAMPGIEVHAETGGKVVLTLETRSESDIVERLAVLSALPGVLSAALVFHHVETDVPLAT</sequence>
<dbReference type="PANTHER" id="PTHR38603:SF1">
    <property type="entry name" value="CHAPERONE NAPD"/>
    <property type="match status" value="1"/>
</dbReference>
<evidence type="ECO:0000256" key="3">
    <source>
        <dbReference type="ARBA" id="ARBA00023186"/>
    </source>
</evidence>
<keyword evidence="3 4" id="KW-0143">Chaperone</keyword>
<accession>A0A9X4XRZ3</accession>
<name>A0A9X4XRZ3_9BRAD</name>
<dbReference type="RefSeq" id="WP_155481567.1">
    <property type="nucleotide sequence ID" value="NZ_WNKV01000029.1"/>
</dbReference>
<comment type="function">
    <text evidence="4">Chaperone for NapA, the catalytic subunit of the periplasmic nitrate reductase. It binds directly and specifically to the twin-arginine signal peptide of NapA, preventing premature interaction with the Tat translocase and premature export.</text>
</comment>
<comment type="caution">
    <text evidence="5">The sequence shown here is derived from an EMBL/GenBank/DDBJ whole genome shotgun (WGS) entry which is preliminary data.</text>
</comment>
<reference evidence="5 6" key="1">
    <citation type="submission" date="2019-11" db="EMBL/GenBank/DDBJ databases">
        <title>Whole-genome sequence of Rhodoplanes serenus DSM 18633, type strain.</title>
        <authorList>
            <person name="Kyndt J.A."/>
            <person name="Meyer T.E."/>
        </authorList>
    </citation>
    <scope>NUCLEOTIDE SEQUENCE [LARGE SCALE GENOMIC DNA]</scope>
    <source>
        <strain evidence="5 6">DSM 18633</strain>
    </source>
</reference>
<organism evidence="5 6">
    <name type="scientific">Rhodoplanes serenus</name>
    <dbReference type="NCBI Taxonomy" id="200615"/>
    <lineage>
        <taxon>Bacteria</taxon>
        <taxon>Pseudomonadati</taxon>
        <taxon>Pseudomonadota</taxon>
        <taxon>Alphaproteobacteria</taxon>
        <taxon>Hyphomicrobiales</taxon>
        <taxon>Nitrobacteraceae</taxon>
        <taxon>Rhodoplanes</taxon>
    </lineage>
</organism>
<dbReference type="Pfam" id="PF03927">
    <property type="entry name" value="NapD"/>
    <property type="match status" value="1"/>
</dbReference>
<dbReference type="GO" id="GO:0005048">
    <property type="term" value="F:signal sequence binding"/>
    <property type="evidence" value="ECO:0007669"/>
    <property type="project" value="UniProtKB-UniRule"/>
</dbReference>
<evidence type="ECO:0000256" key="1">
    <source>
        <dbReference type="ARBA" id="ARBA00004496"/>
    </source>
</evidence>
<evidence type="ECO:0000313" key="6">
    <source>
        <dbReference type="Proteomes" id="UP000438991"/>
    </source>
</evidence>
<evidence type="ECO:0000256" key="4">
    <source>
        <dbReference type="HAMAP-Rule" id="MF_02200"/>
    </source>
</evidence>
<dbReference type="HAMAP" id="MF_02200">
    <property type="entry name" value="NapD"/>
    <property type="match status" value="1"/>
</dbReference>
<evidence type="ECO:0000256" key="2">
    <source>
        <dbReference type="ARBA" id="ARBA00022490"/>
    </source>
</evidence>
<dbReference type="EMBL" id="WNKV01000029">
    <property type="protein sequence ID" value="MTW19311.1"/>
    <property type="molecule type" value="Genomic_DNA"/>
</dbReference>
<comment type="subcellular location">
    <subcellularLocation>
        <location evidence="1 4">Cytoplasm</location>
    </subcellularLocation>
</comment>
<dbReference type="Proteomes" id="UP000438991">
    <property type="component" value="Unassembled WGS sequence"/>
</dbReference>
<comment type="similarity">
    <text evidence="4">Belongs to the NapD family.</text>
</comment>
<protein>
    <recommendedName>
        <fullName evidence="4">Chaperone NapD</fullName>
    </recommendedName>
    <alternativeName>
        <fullName evidence="4">NapA signal peptide-binding chaperone NapD</fullName>
    </alternativeName>
</protein>